<dbReference type="AlphaFoldDB" id="A0A930L1G6"/>
<dbReference type="Proteomes" id="UP000713964">
    <property type="component" value="Unassembled WGS sequence"/>
</dbReference>
<accession>A0A930L1G6</accession>
<sequence>MKIETLHIRKHAGPSDASGHPYIDVNILYDPDTEARSETISRLLASLINDFTPERLDTQAKTVNSSTGTWAEYSYTTEPAR</sequence>
<name>A0A930L1G6_9MICC</name>
<evidence type="ECO:0000313" key="1">
    <source>
        <dbReference type="EMBL" id="MBF1659710.1"/>
    </source>
</evidence>
<organism evidence="1 2">
    <name type="scientific">Rothia mucilaginosa</name>
    <dbReference type="NCBI Taxonomy" id="43675"/>
    <lineage>
        <taxon>Bacteria</taxon>
        <taxon>Bacillati</taxon>
        <taxon>Actinomycetota</taxon>
        <taxon>Actinomycetes</taxon>
        <taxon>Micrococcales</taxon>
        <taxon>Micrococcaceae</taxon>
        <taxon>Rothia</taxon>
    </lineage>
</organism>
<comment type="caution">
    <text evidence="1">The sequence shown here is derived from an EMBL/GenBank/DDBJ whole genome shotgun (WGS) entry which is preliminary data.</text>
</comment>
<reference evidence="1" key="1">
    <citation type="submission" date="2020-04" db="EMBL/GenBank/DDBJ databases">
        <title>Deep metagenomics examines the oral microbiome during advanced dental caries in children, revealing novel taxa and co-occurrences with host molecules.</title>
        <authorList>
            <person name="Baker J.L."/>
            <person name="Morton J.T."/>
            <person name="Dinis M."/>
            <person name="Alvarez R."/>
            <person name="Tran N.C."/>
            <person name="Knight R."/>
            <person name="Edlund A."/>
        </authorList>
    </citation>
    <scope>NUCLEOTIDE SEQUENCE</scope>
    <source>
        <strain evidence="1">JCVI_29_bin.11</strain>
    </source>
</reference>
<gene>
    <name evidence="1" type="ORF">HXO58_07740</name>
</gene>
<evidence type="ECO:0000313" key="2">
    <source>
        <dbReference type="Proteomes" id="UP000713964"/>
    </source>
</evidence>
<protein>
    <submittedName>
        <fullName evidence="1">Uncharacterized protein</fullName>
    </submittedName>
</protein>
<proteinExistence type="predicted"/>
<dbReference type="EMBL" id="JABZXL010000024">
    <property type="protein sequence ID" value="MBF1659710.1"/>
    <property type="molecule type" value="Genomic_DNA"/>
</dbReference>